<keyword evidence="3" id="KW-1185">Reference proteome</keyword>
<feature type="signal peptide" evidence="1">
    <location>
        <begin position="1"/>
        <end position="18"/>
    </location>
</feature>
<proteinExistence type="predicted"/>
<name>A0A840CX23_9BACE</name>
<reference evidence="2" key="1">
    <citation type="submission" date="2020-08" db="EMBL/GenBank/DDBJ databases">
        <title>Genomic Encyclopedia of Type Strains, Phase IV (KMG-IV): sequencing the most valuable type-strain genomes for metagenomic binning, comparative biology and taxonomic classification.</title>
        <authorList>
            <person name="Goeker M."/>
        </authorList>
    </citation>
    <scope>NUCLEOTIDE SEQUENCE [LARGE SCALE GENOMIC DNA]</scope>
    <source>
        <strain evidence="2">DSM 105720</strain>
    </source>
</reference>
<accession>A0A840CX23</accession>
<keyword evidence="1" id="KW-0732">Signal</keyword>
<evidence type="ECO:0000256" key="1">
    <source>
        <dbReference type="SAM" id="SignalP"/>
    </source>
</evidence>
<dbReference type="Proteomes" id="UP000560658">
    <property type="component" value="Unassembled WGS sequence"/>
</dbReference>
<dbReference type="AlphaFoldDB" id="A0A840CX23"/>
<evidence type="ECO:0008006" key="4">
    <source>
        <dbReference type="Google" id="ProtNLM"/>
    </source>
</evidence>
<dbReference type="RefSeq" id="WP_044159828.1">
    <property type="nucleotide sequence ID" value="NZ_JACIER010000001.1"/>
</dbReference>
<comment type="caution">
    <text evidence="2">The sequence shown here is derived from an EMBL/GenBank/DDBJ whole genome shotgun (WGS) entry which is preliminary data.</text>
</comment>
<dbReference type="EMBL" id="JACIER010000001">
    <property type="protein sequence ID" value="MBB4042658.1"/>
    <property type="molecule type" value="Genomic_DNA"/>
</dbReference>
<gene>
    <name evidence="2" type="ORF">GGR06_000417</name>
</gene>
<evidence type="ECO:0000313" key="2">
    <source>
        <dbReference type="EMBL" id="MBB4042658.1"/>
    </source>
</evidence>
<sequence>MRKALFILLVTFSICCFSQGSKYVYARAQWGDKSTCLFYLNDQNPKAKYAEKKDYVLKNDKGEVMHFKHTMEFVNYLANQGWELMQVADISLINFDSETHFYFRKPQSEFTREELDKIIRKE</sequence>
<evidence type="ECO:0000313" key="3">
    <source>
        <dbReference type="Proteomes" id="UP000560658"/>
    </source>
</evidence>
<protein>
    <recommendedName>
        <fullName evidence="4">DUF4177 domain-containing protein</fullName>
    </recommendedName>
</protein>
<organism evidence="2 3">
    <name type="scientific">Bacteroides reticulotermitis</name>
    <dbReference type="NCBI Taxonomy" id="1133319"/>
    <lineage>
        <taxon>Bacteria</taxon>
        <taxon>Pseudomonadati</taxon>
        <taxon>Bacteroidota</taxon>
        <taxon>Bacteroidia</taxon>
        <taxon>Bacteroidales</taxon>
        <taxon>Bacteroidaceae</taxon>
        <taxon>Bacteroides</taxon>
    </lineage>
</organism>
<feature type="chain" id="PRO_5032270183" description="DUF4177 domain-containing protein" evidence="1">
    <location>
        <begin position="19"/>
        <end position="122"/>
    </location>
</feature>